<feature type="region of interest" description="Disordered" evidence="1">
    <location>
        <begin position="122"/>
        <end position="141"/>
    </location>
</feature>
<keyword evidence="3" id="KW-1185">Reference proteome</keyword>
<evidence type="ECO:0000313" key="2">
    <source>
        <dbReference type="EMBL" id="CAH2307374.1"/>
    </source>
</evidence>
<proteinExistence type="predicted"/>
<dbReference type="AlphaFoldDB" id="A0AAD1WE35"/>
<dbReference type="Proteomes" id="UP001295444">
    <property type="component" value="Chromosome 07"/>
</dbReference>
<dbReference type="EMBL" id="OW240918">
    <property type="protein sequence ID" value="CAH2307374.1"/>
    <property type="molecule type" value="Genomic_DNA"/>
</dbReference>
<sequence length="141" mass="15901">MAAATRIPSNTGERQDVLSRLDKIFEDFWQRVESRMQHPPFKQQGSCSTPRQIHTKQQPGAPAAHRPPTWRRTAKSSPIRRRKATKRVVPRPITETHQRTAVPGITPIWSQGTTCGRTQRLRGPPFLLKPQDNAIPLSGIG</sequence>
<gene>
    <name evidence="2" type="ORF">PECUL_23A060436</name>
</gene>
<name>A0AAD1WE35_PELCU</name>
<protein>
    <submittedName>
        <fullName evidence="2">Uncharacterized protein</fullName>
    </submittedName>
</protein>
<feature type="compositionally biased region" description="Polar residues" evidence="1">
    <location>
        <begin position="43"/>
        <end position="58"/>
    </location>
</feature>
<evidence type="ECO:0000313" key="3">
    <source>
        <dbReference type="Proteomes" id="UP001295444"/>
    </source>
</evidence>
<evidence type="ECO:0000256" key="1">
    <source>
        <dbReference type="SAM" id="MobiDB-lite"/>
    </source>
</evidence>
<feature type="region of interest" description="Disordered" evidence="1">
    <location>
        <begin position="35"/>
        <end position="113"/>
    </location>
</feature>
<reference evidence="2" key="1">
    <citation type="submission" date="2022-03" db="EMBL/GenBank/DDBJ databases">
        <authorList>
            <person name="Alioto T."/>
            <person name="Alioto T."/>
            <person name="Gomez Garrido J."/>
        </authorList>
    </citation>
    <scope>NUCLEOTIDE SEQUENCE</scope>
</reference>
<accession>A0AAD1WE35</accession>
<organism evidence="2 3">
    <name type="scientific">Pelobates cultripes</name>
    <name type="common">Western spadefoot toad</name>
    <dbReference type="NCBI Taxonomy" id="61616"/>
    <lineage>
        <taxon>Eukaryota</taxon>
        <taxon>Metazoa</taxon>
        <taxon>Chordata</taxon>
        <taxon>Craniata</taxon>
        <taxon>Vertebrata</taxon>
        <taxon>Euteleostomi</taxon>
        <taxon>Amphibia</taxon>
        <taxon>Batrachia</taxon>
        <taxon>Anura</taxon>
        <taxon>Pelobatoidea</taxon>
        <taxon>Pelobatidae</taxon>
        <taxon>Pelobates</taxon>
    </lineage>
</organism>
<feature type="compositionally biased region" description="Basic residues" evidence="1">
    <location>
        <begin position="68"/>
        <end position="89"/>
    </location>
</feature>